<dbReference type="PROSITE" id="PS51118">
    <property type="entry name" value="HTH_HXLR"/>
    <property type="match status" value="1"/>
</dbReference>
<gene>
    <name evidence="5" type="ORF">WFZ86_03590</name>
</gene>
<keyword evidence="2" id="KW-0238">DNA-binding</keyword>
<evidence type="ECO:0000256" key="1">
    <source>
        <dbReference type="ARBA" id="ARBA00023015"/>
    </source>
</evidence>
<dbReference type="InterPro" id="IPR036388">
    <property type="entry name" value="WH-like_DNA-bd_sf"/>
</dbReference>
<dbReference type="Proteomes" id="UP001468798">
    <property type="component" value="Unassembled WGS sequence"/>
</dbReference>
<reference evidence="5 6" key="1">
    <citation type="submission" date="2024-03" db="EMBL/GenBank/DDBJ databases">
        <title>Two novel species of the genus Flavobacterium exhibiting potentially degradation of complex polysaccharides.</title>
        <authorList>
            <person name="Lian X."/>
        </authorList>
    </citation>
    <scope>NUCLEOTIDE SEQUENCE [LARGE SCALE GENOMIC DNA]</scope>
    <source>
        <strain evidence="5 6">N6</strain>
    </source>
</reference>
<evidence type="ECO:0000256" key="2">
    <source>
        <dbReference type="ARBA" id="ARBA00023125"/>
    </source>
</evidence>
<dbReference type="PANTHER" id="PTHR33204">
    <property type="entry name" value="TRANSCRIPTIONAL REGULATOR, MARR FAMILY"/>
    <property type="match status" value="1"/>
</dbReference>
<dbReference type="InterPro" id="IPR002577">
    <property type="entry name" value="HTH_HxlR"/>
</dbReference>
<comment type="caution">
    <text evidence="5">The sequence shown here is derived from an EMBL/GenBank/DDBJ whole genome shotgun (WGS) entry which is preliminary data.</text>
</comment>
<feature type="domain" description="HTH hxlR-type" evidence="4">
    <location>
        <begin position="16"/>
        <end position="116"/>
    </location>
</feature>
<keyword evidence="6" id="KW-1185">Reference proteome</keyword>
<evidence type="ECO:0000313" key="5">
    <source>
        <dbReference type="EMBL" id="MEM0575569.1"/>
    </source>
</evidence>
<dbReference type="InterPro" id="IPR036390">
    <property type="entry name" value="WH_DNA-bd_sf"/>
</dbReference>
<evidence type="ECO:0000259" key="4">
    <source>
        <dbReference type="PROSITE" id="PS51118"/>
    </source>
</evidence>
<organism evidence="5 6">
    <name type="scientific">Flavobacterium polysaccharolyticum</name>
    <dbReference type="NCBI Taxonomy" id="3133148"/>
    <lineage>
        <taxon>Bacteria</taxon>
        <taxon>Pseudomonadati</taxon>
        <taxon>Bacteroidota</taxon>
        <taxon>Flavobacteriia</taxon>
        <taxon>Flavobacteriales</taxon>
        <taxon>Flavobacteriaceae</taxon>
        <taxon>Flavobacterium</taxon>
    </lineage>
</organism>
<name>A0ABU9NMR6_9FLAO</name>
<keyword evidence="1" id="KW-0805">Transcription regulation</keyword>
<keyword evidence="3" id="KW-0804">Transcription</keyword>
<accession>A0ABU9NMR6</accession>
<proteinExistence type="predicted"/>
<sequence>MEEKKIKKEDFNLLNCPIRTILDRFGDKWSVLVLLILGEKKKLRFNAINKEIGTDISQKMLTVTLRTLEADGLVLRTVYPEVPPRVEYEITPLGASLVPHIDNLAQWAAVNMQNIKTSRERFKNS</sequence>
<protein>
    <submittedName>
        <fullName evidence="5">Helix-turn-helix domain-containing protein</fullName>
    </submittedName>
</protein>
<dbReference type="EMBL" id="JBCGDP010000003">
    <property type="protein sequence ID" value="MEM0575569.1"/>
    <property type="molecule type" value="Genomic_DNA"/>
</dbReference>
<dbReference type="RefSeq" id="WP_315172073.1">
    <property type="nucleotide sequence ID" value="NZ_JBCGDP010000003.1"/>
</dbReference>
<dbReference type="PANTHER" id="PTHR33204:SF39">
    <property type="entry name" value="TRANSCRIPTIONAL REGULATORY PROTEIN"/>
    <property type="match status" value="1"/>
</dbReference>
<evidence type="ECO:0000313" key="6">
    <source>
        <dbReference type="Proteomes" id="UP001468798"/>
    </source>
</evidence>
<dbReference type="Pfam" id="PF01638">
    <property type="entry name" value="HxlR"/>
    <property type="match status" value="1"/>
</dbReference>
<evidence type="ECO:0000256" key="3">
    <source>
        <dbReference type="ARBA" id="ARBA00023163"/>
    </source>
</evidence>
<dbReference type="Gene3D" id="1.10.10.10">
    <property type="entry name" value="Winged helix-like DNA-binding domain superfamily/Winged helix DNA-binding domain"/>
    <property type="match status" value="1"/>
</dbReference>
<dbReference type="SUPFAM" id="SSF46785">
    <property type="entry name" value="Winged helix' DNA-binding domain"/>
    <property type="match status" value="1"/>
</dbReference>